<sequence>MSPDCAMCNNPATHRCSSCLCRPLYCSKSCQRADWKLHKLLCSSRPSFESPPTPSSRRAIVFLTNGEINFTWETTEMKTDDDDGVRWESPVGLEKYFGGEWPGSQKYYNNVVRGRRLKEDIDLRFNDDFLVDGSEKNLAVCKVVQGMDDGGAVWRAPLVALKQANSWHDKQRLSPNSSPGYGHMDMGDFREVVDYLTSWKRTTSRHSVVSWSLVKALVIP</sequence>
<dbReference type="EMBL" id="DS547094">
    <property type="protein sequence ID" value="EDR12548.1"/>
    <property type="molecule type" value="Genomic_DNA"/>
</dbReference>
<keyword evidence="2 4" id="KW-0863">Zinc-finger</keyword>
<gene>
    <name evidence="6" type="ORF">LACBIDRAFT_312093</name>
</gene>
<evidence type="ECO:0000256" key="4">
    <source>
        <dbReference type="PROSITE-ProRule" id="PRU00134"/>
    </source>
</evidence>
<dbReference type="PROSITE" id="PS50865">
    <property type="entry name" value="ZF_MYND_2"/>
    <property type="match status" value="1"/>
</dbReference>
<dbReference type="AlphaFoldDB" id="B0CZ25"/>
<dbReference type="KEGG" id="lbc:LACBIDRAFT_312093"/>
<dbReference type="GO" id="GO:0008270">
    <property type="term" value="F:zinc ion binding"/>
    <property type="evidence" value="ECO:0007669"/>
    <property type="project" value="UniProtKB-KW"/>
</dbReference>
<name>B0CZ25_LACBS</name>
<dbReference type="GeneID" id="6072135"/>
<evidence type="ECO:0000313" key="6">
    <source>
        <dbReference type="EMBL" id="EDR12548.1"/>
    </source>
</evidence>
<dbReference type="SUPFAM" id="SSF144232">
    <property type="entry name" value="HIT/MYND zinc finger-like"/>
    <property type="match status" value="1"/>
</dbReference>
<dbReference type="InParanoid" id="B0CZ25"/>
<evidence type="ECO:0000256" key="2">
    <source>
        <dbReference type="ARBA" id="ARBA00022771"/>
    </source>
</evidence>
<dbReference type="Proteomes" id="UP000001194">
    <property type="component" value="Unassembled WGS sequence"/>
</dbReference>
<dbReference type="Pfam" id="PF01753">
    <property type="entry name" value="zf-MYND"/>
    <property type="match status" value="1"/>
</dbReference>
<reference evidence="6 7" key="1">
    <citation type="journal article" date="2008" name="Nature">
        <title>The genome of Laccaria bicolor provides insights into mycorrhizal symbiosis.</title>
        <authorList>
            <person name="Martin F."/>
            <person name="Aerts A."/>
            <person name="Ahren D."/>
            <person name="Brun A."/>
            <person name="Danchin E.G.J."/>
            <person name="Duchaussoy F."/>
            <person name="Gibon J."/>
            <person name="Kohler A."/>
            <person name="Lindquist E."/>
            <person name="Pereda V."/>
            <person name="Salamov A."/>
            <person name="Shapiro H.J."/>
            <person name="Wuyts J."/>
            <person name="Blaudez D."/>
            <person name="Buee M."/>
            <person name="Brokstein P."/>
            <person name="Canbaeck B."/>
            <person name="Cohen D."/>
            <person name="Courty P.E."/>
            <person name="Coutinho P.M."/>
            <person name="Delaruelle C."/>
            <person name="Detter J.C."/>
            <person name="Deveau A."/>
            <person name="DiFazio S."/>
            <person name="Duplessis S."/>
            <person name="Fraissinet-Tachet L."/>
            <person name="Lucic E."/>
            <person name="Frey-Klett P."/>
            <person name="Fourrey C."/>
            <person name="Feussner I."/>
            <person name="Gay G."/>
            <person name="Grimwood J."/>
            <person name="Hoegger P.J."/>
            <person name="Jain P."/>
            <person name="Kilaru S."/>
            <person name="Labbe J."/>
            <person name="Lin Y.C."/>
            <person name="Legue V."/>
            <person name="Le Tacon F."/>
            <person name="Marmeisse R."/>
            <person name="Melayah D."/>
            <person name="Montanini B."/>
            <person name="Muratet M."/>
            <person name="Nehls U."/>
            <person name="Niculita-Hirzel H."/>
            <person name="Oudot-Le Secq M.P."/>
            <person name="Peter M."/>
            <person name="Quesneville H."/>
            <person name="Rajashekar B."/>
            <person name="Reich M."/>
            <person name="Rouhier N."/>
            <person name="Schmutz J."/>
            <person name="Yin T."/>
            <person name="Chalot M."/>
            <person name="Henrissat B."/>
            <person name="Kuees U."/>
            <person name="Lucas S."/>
            <person name="Van de Peer Y."/>
            <person name="Podila G.K."/>
            <person name="Polle A."/>
            <person name="Pukkila P.J."/>
            <person name="Richardson P.M."/>
            <person name="Rouze P."/>
            <person name="Sanders I.R."/>
            <person name="Stajich J.E."/>
            <person name="Tunlid A."/>
            <person name="Tuskan G."/>
            <person name="Grigoriev I.V."/>
        </authorList>
    </citation>
    <scope>NUCLEOTIDE SEQUENCE [LARGE SCALE GENOMIC DNA]</scope>
    <source>
        <strain evidence="7">S238N-H82 / ATCC MYA-4686</strain>
    </source>
</reference>
<evidence type="ECO:0000256" key="1">
    <source>
        <dbReference type="ARBA" id="ARBA00022723"/>
    </source>
</evidence>
<dbReference type="InterPro" id="IPR002893">
    <property type="entry name" value="Znf_MYND"/>
</dbReference>
<evidence type="ECO:0000256" key="3">
    <source>
        <dbReference type="ARBA" id="ARBA00022833"/>
    </source>
</evidence>
<dbReference type="HOGENOM" id="CLU_1115817_0_0_1"/>
<protein>
    <submittedName>
        <fullName evidence="6">Predicted protein</fullName>
    </submittedName>
</protein>
<feature type="domain" description="MYND-type" evidence="5">
    <location>
        <begin position="5"/>
        <end position="42"/>
    </location>
</feature>
<dbReference type="RefSeq" id="XP_001876812.1">
    <property type="nucleotide sequence ID" value="XM_001876777.1"/>
</dbReference>
<dbReference type="OrthoDB" id="549788at2759"/>
<dbReference type="Gene3D" id="6.10.140.2220">
    <property type="match status" value="1"/>
</dbReference>
<evidence type="ECO:0000313" key="7">
    <source>
        <dbReference type="Proteomes" id="UP000001194"/>
    </source>
</evidence>
<accession>B0CZ25</accession>
<keyword evidence="1" id="KW-0479">Metal-binding</keyword>
<proteinExistence type="predicted"/>
<keyword evidence="3" id="KW-0862">Zinc</keyword>
<keyword evidence="7" id="KW-1185">Reference proteome</keyword>
<evidence type="ECO:0000259" key="5">
    <source>
        <dbReference type="PROSITE" id="PS50865"/>
    </source>
</evidence>
<organism evidence="7">
    <name type="scientific">Laccaria bicolor (strain S238N-H82 / ATCC MYA-4686)</name>
    <name type="common">Bicoloured deceiver</name>
    <name type="synonym">Laccaria laccata var. bicolor</name>
    <dbReference type="NCBI Taxonomy" id="486041"/>
    <lineage>
        <taxon>Eukaryota</taxon>
        <taxon>Fungi</taxon>
        <taxon>Dikarya</taxon>
        <taxon>Basidiomycota</taxon>
        <taxon>Agaricomycotina</taxon>
        <taxon>Agaricomycetes</taxon>
        <taxon>Agaricomycetidae</taxon>
        <taxon>Agaricales</taxon>
        <taxon>Agaricineae</taxon>
        <taxon>Hydnangiaceae</taxon>
        <taxon>Laccaria</taxon>
    </lineage>
</organism>